<gene>
    <name evidence="2" type="ORF">MA04_03360</name>
</gene>
<keyword evidence="1" id="KW-1133">Transmembrane helix</keyword>
<reference evidence="2" key="1">
    <citation type="submission" date="2012-09" db="EMBL/GenBank/DDBJ databases">
        <title>Genome Sequence of alkane-degrading Bacterium Alcanivorax balearicus MACL04.</title>
        <authorList>
            <person name="Lai Q."/>
            <person name="Shao Z."/>
        </authorList>
    </citation>
    <scope>NUCLEOTIDE SEQUENCE</scope>
    <source>
        <strain evidence="2">MACL04</strain>
    </source>
</reference>
<organism evidence="2 3">
    <name type="scientific">Alloalcanivorax balearicus MACL04</name>
    <dbReference type="NCBI Taxonomy" id="1177182"/>
    <lineage>
        <taxon>Bacteria</taxon>
        <taxon>Pseudomonadati</taxon>
        <taxon>Pseudomonadota</taxon>
        <taxon>Gammaproteobacteria</taxon>
        <taxon>Oceanospirillales</taxon>
        <taxon>Alcanivoracaceae</taxon>
        <taxon>Alloalcanivorax</taxon>
    </lineage>
</organism>
<feature type="transmembrane region" description="Helical" evidence="1">
    <location>
        <begin position="68"/>
        <end position="92"/>
    </location>
</feature>
<dbReference type="RefSeq" id="WP_163121518.1">
    <property type="nucleotide sequence ID" value="NZ_ARXS01000024.1"/>
</dbReference>
<keyword evidence="3" id="KW-1185">Reference proteome</keyword>
<protein>
    <submittedName>
        <fullName evidence="2">Uncharacterized protein</fullName>
    </submittedName>
</protein>
<dbReference type="Proteomes" id="UP001064106">
    <property type="component" value="Unassembled WGS sequence"/>
</dbReference>
<evidence type="ECO:0000256" key="1">
    <source>
        <dbReference type="SAM" id="Phobius"/>
    </source>
</evidence>
<keyword evidence="1" id="KW-0812">Transmembrane</keyword>
<dbReference type="EMBL" id="ARXS01000024">
    <property type="protein sequence ID" value="MCU5784060.1"/>
    <property type="molecule type" value="Genomic_DNA"/>
</dbReference>
<evidence type="ECO:0000313" key="2">
    <source>
        <dbReference type="EMBL" id="MCU5784060.1"/>
    </source>
</evidence>
<comment type="caution">
    <text evidence="2">The sequence shown here is derived from an EMBL/GenBank/DDBJ whole genome shotgun (WGS) entry which is preliminary data.</text>
</comment>
<feature type="transmembrane region" description="Helical" evidence="1">
    <location>
        <begin position="104"/>
        <end position="122"/>
    </location>
</feature>
<evidence type="ECO:0000313" key="3">
    <source>
        <dbReference type="Proteomes" id="UP001064106"/>
    </source>
</evidence>
<accession>A0ABT2R2R2</accession>
<sequence>MPDRLKPHEVRALREKLRRAGTFRLVTTLPFVALLSGAVLLIGGYGLHWLLSPSLHVSGPGIVVENPIAAALATCALLGALVLAGCLALIILLDASPTTRGARVLLGSLLCLCVLLYAWSLRPHYRVHADRLDIVSWRSSRSLPLASIDGALITSSLSKYNRRSYRLRFMSEGREIESLSIRPSGLTIVLAQLPQNIDCRTDREPENRSDLQQELGQAFAEGRGEKGLQLPPACLAALSL</sequence>
<name>A0ABT2R2R2_9GAMM</name>
<proteinExistence type="predicted"/>
<keyword evidence="1" id="KW-0472">Membrane</keyword>
<feature type="transmembrane region" description="Helical" evidence="1">
    <location>
        <begin position="21"/>
        <end position="48"/>
    </location>
</feature>